<dbReference type="EMBL" id="JAPQKH010000002">
    <property type="protein sequence ID" value="KAJ5114059.1"/>
    <property type="molecule type" value="Genomic_DNA"/>
</dbReference>
<accession>A0A9W9KP51</accession>
<evidence type="ECO:0000313" key="1">
    <source>
        <dbReference type="EMBL" id="KAJ5114059.1"/>
    </source>
</evidence>
<dbReference type="Proteomes" id="UP001149165">
    <property type="component" value="Unassembled WGS sequence"/>
</dbReference>
<dbReference type="OrthoDB" id="3029470at2759"/>
<reference evidence="1" key="2">
    <citation type="journal article" date="2023" name="IMA Fungus">
        <title>Comparative genomic study of the Penicillium genus elucidates a diverse pangenome and 15 lateral gene transfer events.</title>
        <authorList>
            <person name="Petersen C."/>
            <person name="Sorensen T."/>
            <person name="Nielsen M.R."/>
            <person name="Sondergaard T.E."/>
            <person name="Sorensen J.L."/>
            <person name="Fitzpatrick D.A."/>
            <person name="Frisvad J.C."/>
            <person name="Nielsen K.L."/>
        </authorList>
    </citation>
    <scope>NUCLEOTIDE SEQUENCE</scope>
    <source>
        <strain evidence="1">IBT 30069</strain>
    </source>
</reference>
<keyword evidence="2" id="KW-1185">Reference proteome</keyword>
<dbReference type="AlphaFoldDB" id="A0A9W9KP51"/>
<proteinExistence type="predicted"/>
<comment type="caution">
    <text evidence="1">The sequence shown here is derived from an EMBL/GenBank/DDBJ whole genome shotgun (WGS) entry which is preliminary data.</text>
</comment>
<sequence length="475" mass="54787">MPVTASGFDPHLSARLHNEILKRAWIGAGRDAASIPSKTWWEESSPIPFDLASRLNRNLILFLRSAKAITFDPNSDFNLFYYLIALHGKHEIFAPDLLGRWGRGDRYVWLYPSTRTKSDEEVGIVFDQETELASFVPDWEDMIWSDRERWPWRPLQSILQVYLDMIDEGKITTYSDRQKESMEYFHGVFPWEIHQYTPVDVERAVSAFTRLVDAIETRLPSNLNTAHSKHDPGHQKPSIEGVTLPYSNSVIEASFIEADSFLGHFFSTLPVRHIKFNHIAPGIRLQTPIEFTNQPLADRRHNQLIPDLYNYKTEEKTPSLPLLLFRGEKRNKSPWTRPWFSDGIPEEIPSGLYIEPAYKDNNWESGNQSRLLLPFNIGSNGFARSSNGIPFKCARVGGAASDRPDQLYQEDLFSGYSGFLPWDSRSSYLHKVLESWAERVEMGDWQVDENGVADGIDKFKEADTVGHWREYFIPW</sequence>
<protein>
    <submittedName>
        <fullName evidence="1">Uncharacterized protein</fullName>
    </submittedName>
</protein>
<evidence type="ECO:0000313" key="2">
    <source>
        <dbReference type="Proteomes" id="UP001149165"/>
    </source>
</evidence>
<organism evidence="1 2">
    <name type="scientific">Penicillium angulare</name>
    <dbReference type="NCBI Taxonomy" id="116970"/>
    <lineage>
        <taxon>Eukaryota</taxon>
        <taxon>Fungi</taxon>
        <taxon>Dikarya</taxon>
        <taxon>Ascomycota</taxon>
        <taxon>Pezizomycotina</taxon>
        <taxon>Eurotiomycetes</taxon>
        <taxon>Eurotiomycetidae</taxon>
        <taxon>Eurotiales</taxon>
        <taxon>Aspergillaceae</taxon>
        <taxon>Penicillium</taxon>
    </lineage>
</organism>
<reference evidence="1" key="1">
    <citation type="submission" date="2022-11" db="EMBL/GenBank/DDBJ databases">
        <authorList>
            <person name="Petersen C."/>
        </authorList>
    </citation>
    <scope>NUCLEOTIDE SEQUENCE</scope>
    <source>
        <strain evidence="1">IBT 30069</strain>
    </source>
</reference>
<name>A0A9W9KP51_9EURO</name>
<gene>
    <name evidence="1" type="ORF">N7456_002593</name>
</gene>